<gene>
    <name evidence="2" type="ORF">BaRGS_00014239</name>
</gene>
<evidence type="ECO:0000256" key="1">
    <source>
        <dbReference type="SAM" id="SignalP"/>
    </source>
</evidence>
<feature type="signal peptide" evidence="1">
    <location>
        <begin position="1"/>
        <end position="22"/>
    </location>
</feature>
<proteinExistence type="predicted"/>
<feature type="chain" id="PRO_5044812112" description="Apple domain-containing protein" evidence="1">
    <location>
        <begin position="23"/>
        <end position="88"/>
    </location>
</feature>
<comment type="caution">
    <text evidence="2">The sequence shown here is derived from an EMBL/GenBank/DDBJ whole genome shotgun (WGS) entry which is preliminary data.</text>
</comment>
<sequence length="88" mass="9514">MRRVSFAVLYHLLSVVFRPSCAVIRQDVGVRSSDVADLIFTQDLLWSTSSASLSACAVNCFTDDNCVSFTTSLADQNGNVLGSLSYLS</sequence>
<dbReference type="EMBL" id="JACVVK020000082">
    <property type="protein sequence ID" value="KAK7494586.1"/>
    <property type="molecule type" value="Genomic_DNA"/>
</dbReference>
<dbReference type="AlphaFoldDB" id="A0ABD0L5Q2"/>
<accession>A0ABD0L5Q2</accession>
<keyword evidence="1" id="KW-0732">Signal</keyword>
<organism evidence="2 3">
    <name type="scientific">Batillaria attramentaria</name>
    <dbReference type="NCBI Taxonomy" id="370345"/>
    <lineage>
        <taxon>Eukaryota</taxon>
        <taxon>Metazoa</taxon>
        <taxon>Spiralia</taxon>
        <taxon>Lophotrochozoa</taxon>
        <taxon>Mollusca</taxon>
        <taxon>Gastropoda</taxon>
        <taxon>Caenogastropoda</taxon>
        <taxon>Sorbeoconcha</taxon>
        <taxon>Cerithioidea</taxon>
        <taxon>Batillariidae</taxon>
        <taxon>Batillaria</taxon>
    </lineage>
</organism>
<protein>
    <recommendedName>
        <fullName evidence="4">Apple domain-containing protein</fullName>
    </recommendedName>
</protein>
<dbReference type="Proteomes" id="UP001519460">
    <property type="component" value="Unassembled WGS sequence"/>
</dbReference>
<evidence type="ECO:0000313" key="3">
    <source>
        <dbReference type="Proteomes" id="UP001519460"/>
    </source>
</evidence>
<name>A0ABD0L5Q2_9CAEN</name>
<evidence type="ECO:0008006" key="4">
    <source>
        <dbReference type="Google" id="ProtNLM"/>
    </source>
</evidence>
<evidence type="ECO:0000313" key="2">
    <source>
        <dbReference type="EMBL" id="KAK7494586.1"/>
    </source>
</evidence>
<keyword evidence="3" id="KW-1185">Reference proteome</keyword>
<reference evidence="2 3" key="1">
    <citation type="journal article" date="2023" name="Sci. Data">
        <title>Genome assembly of the Korean intertidal mud-creeper Batillaria attramentaria.</title>
        <authorList>
            <person name="Patra A.K."/>
            <person name="Ho P.T."/>
            <person name="Jun S."/>
            <person name="Lee S.J."/>
            <person name="Kim Y."/>
            <person name="Won Y.J."/>
        </authorList>
    </citation>
    <scope>NUCLEOTIDE SEQUENCE [LARGE SCALE GENOMIC DNA]</scope>
    <source>
        <strain evidence="2">Wonlab-2016</strain>
    </source>
</reference>